<sequence length="184" mass="19818">MPKRYAVRRGTLESKVAEVLRGERLCRWKTGADPISGTDGSIHAVEVYLGNEGSLTVGLREFVATTPANVEAVTSEAWGMGYGVAVEKEHDDPEFGPTILMRPPSRTGAPVAVSGICDWVLAEPGDYEEERAAELLTESGEDADEVAVEKLSESLRSESVIHFKLDAIVDCLADQLESKGISVV</sequence>
<comment type="caution">
    <text evidence="1">The sequence shown here is derived from an EMBL/GenBank/DDBJ whole genome shotgun (WGS) entry which is preliminary data.</text>
</comment>
<gene>
    <name evidence="1" type="ORF">CKO28_13435</name>
</gene>
<evidence type="ECO:0000313" key="1">
    <source>
        <dbReference type="EMBL" id="MBK1669035.1"/>
    </source>
</evidence>
<evidence type="ECO:0000313" key="2">
    <source>
        <dbReference type="Proteomes" id="UP001296873"/>
    </source>
</evidence>
<proteinExistence type="predicted"/>
<dbReference type="EMBL" id="NRRL01000036">
    <property type="protein sequence ID" value="MBK1669035.1"/>
    <property type="molecule type" value="Genomic_DNA"/>
</dbReference>
<reference evidence="1 2" key="1">
    <citation type="journal article" date="2020" name="Microorganisms">
        <title>Osmotic Adaptation and Compatible Solute Biosynthesis of Phototrophic Bacteria as Revealed from Genome Analyses.</title>
        <authorList>
            <person name="Imhoff J.F."/>
            <person name="Rahn T."/>
            <person name="Kunzel S."/>
            <person name="Keller A."/>
            <person name="Neulinger S.C."/>
        </authorList>
    </citation>
    <scope>NUCLEOTIDE SEQUENCE [LARGE SCALE GENOMIC DNA]</scope>
    <source>
        <strain evidence="1 2">DSM 9895</strain>
    </source>
</reference>
<dbReference type="Proteomes" id="UP001296873">
    <property type="component" value="Unassembled WGS sequence"/>
</dbReference>
<organism evidence="1 2">
    <name type="scientific">Rhodovibrio sodomensis</name>
    <dbReference type="NCBI Taxonomy" id="1088"/>
    <lineage>
        <taxon>Bacteria</taxon>
        <taxon>Pseudomonadati</taxon>
        <taxon>Pseudomonadota</taxon>
        <taxon>Alphaproteobacteria</taxon>
        <taxon>Rhodospirillales</taxon>
        <taxon>Rhodovibrionaceae</taxon>
        <taxon>Rhodovibrio</taxon>
    </lineage>
</organism>
<keyword evidence="2" id="KW-1185">Reference proteome</keyword>
<name>A0ABS1DI19_9PROT</name>
<accession>A0ABS1DI19</accession>
<dbReference type="RefSeq" id="WP_200341363.1">
    <property type="nucleotide sequence ID" value="NZ_NRRL01000036.1"/>
</dbReference>
<protein>
    <submittedName>
        <fullName evidence="1">Uncharacterized protein</fullName>
    </submittedName>
</protein>